<sequence>MRYIIFLLIFLTGCRSNEAKVLDKAVHKNLSAEIISLDGEYGSELKIKNRDREFSIDVSDLRPWKLDFCNVDGGEMELALGVYKKTPFDQKFDRRCFLYNIDLKNKKLRPKLRISRLYNPIKDFNLCDIDGDTYDEIISIEKNLDGNYLFGVYDWTNFAVERNYGSEVLKAEPKFLNKEKKVEIDGSERELYLEGDEVKWK</sequence>
<proteinExistence type="predicted"/>
<dbReference type="EMBL" id="LRQE01000024">
    <property type="protein sequence ID" value="KXA30787.1"/>
    <property type="molecule type" value="Genomic_DNA"/>
</dbReference>
<protein>
    <submittedName>
        <fullName evidence="1">Uncharacterized protein</fullName>
    </submittedName>
</protein>
<reference evidence="1 2" key="1">
    <citation type="submission" date="2016-01" db="EMBL/GenBank/DDBJ databases">
        <authorList>
            <person name="Oliw E.H."/>
        </authorList>
    </citation>
    <scope>NUCLEOTIDE SEQUENCE [LARGE SCALE GENOMIC DNA]</scope>
    <source>
        <strain evidence="1 2">CMW7756A</strain>
    </source>
</reference>
<gene>
    <name evidence="1" type="ORF">HMPREF3229_00795</name>
</gene>
<dbReference type="PATRIC" id="fig|54005.3.peg.783"/>
<name>A0A133PQ67_9FIRM</name>
<dbReference type="AlphaFoldDB" id="A0A133PQ67"/>
<accession>A0A133PQ67</accession>
<comment type="caution">
    <text evidence="1">The sequence shown here is derived from an EMBL/GenBank/DDBJ whole genome shotgun (WGS) entry which is preliminary data.</text>
</comment>
<organism evidence="1">
    <name type="scientific">Peptoniphilus harei</name>
    <dbReference type="NCBI Taxonomy" id="54005"/>
    <lineage>
        <taxon>Bacteria</taxon>
        <taxon>Bacillati</taxon>
        <taxon>Bacillota</taxon>
        <taxon>Tissierellia</taxon>
        <taxon>Tissierellales</taxon>
        <taxon>Peptoniphilaceae</taxon>
        <taxon>Peptoniphilus</taxon>
    </lineage>
</organism>
<dbReference type="Proteomes" id="UP000070174">
    <property type="component" value="Unassembled WGS sequence"/>
</dbReference>
<evidence type="ECO:0000313" key="2">
    <source>
        <dbReference type="Proteomes" id="UP000070174"/>
    </source>
</evidence>
<dbReference type="RefSeq" id="WP_060799993.1">
    <property type="nucleotide sequence ID" value="NZ_KQ957097.1"/>
</dbReference>
<evidence type="ECO:0000313" key="1">
    <source>
        <dbReference type="EMBL" id="KXA30787.1"/>
    </source>
</evidence>